<evidence type="ECO:0000313" key="1">
    <source>
        <dbReference type="EMBL" id="KUI67647.1"/>
    </source>
</evidence>
<dbReference type="InterPro" id="IPR011990">
    <property type="entry name" value="TPR-like_helical_dom_sf"/>
</dbReference>
<dbReference type="AlphaFoldDB" id="A0A194VUH3"/>
<protein>
    <submittedName>
        <fullName evidence="1">Uncharacterized protein</fullName>
    </submittedName>
</protein>
<dbReference type="Gene3D" id="1.25.40.10">
    <property type="entry name" value="Tetratricopeptide repeat domain"/>
    <property type="match status" value="1"/>
</dbReference>
<proteinExistence type="predicted"/>
<dbReference type="OrthoDB" id="5234368at2759"/>
<dbReference type="SMR" id="A0A194VUH3"/>
<keyword evidence="2" id="KW-1185">Reference proteome</keyword>
<accession>A0A194VUH3</accession>
<organism evidence="1 2">
    <name type="scientific">Cytospora mali</name>
    <name type="common">Apple Valsa canker fungus</name>
    <name type="synonym">Valsa mali</name>
    <dbReference type="NCBI Taxonomy" id="578113"/>
    <lineage>
        <taxon>Eukaryota</taxon>
        <taxon>Fungi</taxon>
        <taxon>Dikarya</taxon>
        <taxon>Ascomycota</taxon>
        <taxon>Pezizomycotina</taxon>
        <taxon>Sordariomycetes</taxon>
        <taxon>Sordariomycetidae</taxon>
        <taxon>Diaporthales</taxon>
        <taxon>Cytosporaceae</taxon>
        <taxon>Cytospora</taxon>
    </lineage>
</organism>
<evidence type="ECO:0000313" key="2">
    <source>
        <dbReference type="Proteomes" id="UP000078559"/>
    </source>
</evidence>
<reference evidence="1" key="1">
    <citation type="submission" date="2014-12" db="EMBL/GenBank/DDBJ databases">
        <title>Genome Sequence of Valsa Canker Pathogens Uncovers a Specific Adaption of Colonization on Woody Bark.</title>
        <authorList>
            <person name="Yin Z."/>
            <person name="Liu H."/>
            <person name="Gao X."/>
            <person name="Li Z."/>
            <person name="Song N."/>
            <person name="Ke X."/>
            <person name="Dai Q."/>
            <person name="Wu Y."/>
            <person name="Sun Y."/>
            <person name="Xu J.-R."/>
            <person name="Kang Z.K."/>
            <person name="Wang L."/>
            <person name="Huang L."/>
        </authorList>
    </citation>
    <scope>NUCLEOTIDE SEQUENCE [LARGE SCALE GENOMIC DNA]</scope>
    <source>
        <strain evidence="1">03-8</strain>
    </source>
</reference>
<gene>
    <name evidence="1" type="ORF">VM1G_11470</name>
</gene>
<name>A0A194VUH3_CYTMA</name>
<dbReference type="Proteomes" id="UP000078559">
    <property type="component" value="Chromosome 3"/>
</dbReference>
<dbReference type="EMBL" id="CM003100">
    <property type="protein sequence ID" value="KUI67647.1"/>
    <property type="molecule type" value="Genomic_DNA"/>
</dbReference>
<sequence>MEQRREDDGLHKAGLDRWVRPGWGLIRSWKACSLTTVRVDKALDNLSSNVSRTSNTTYKVDETIASRVRDSLPADQLSFWKTQALIITYRAVPWKYTVNLIGILLDNSIQVSKSTSFALCSKRRGFSIWHGDVSLFLMRIFSYVVYKTKTKMDTSSYRLQRRNVSLSESNAGRMMMQFQGDFDESLVQLKRSWDTSHQVHDLHFDEDLRDLACDLADTLRGLDQFEPAKECLHEVLERYDQGQLISGRSLLQASLAEVLLRLAIVSAKIYHEDNKYEQASEHWS</sequence>